<feature type="compositionally biased region" description="Basic and acidic residues" evidence="1">
    <location>
        <begin position="13"/>
        <end position="28"/>
    </location>
</feature>
<feature type="region of interest" description="Disordered" evidence="1">
    <location>
        <begin position="64"/>
        <end position="90"/>
    </location>
</feature>
<feature type="region of interest" description="Disordered" evidence="1">
    <location>
        <begin position="1"/>
        <end position="32"/>
    </location>
</feature>
<dbReference type="Proteomes" id="UP001066276">
    <property type="component" value="Chromosome 3_2"/>
</dbReference>
<accession>A0AAV7THB4</accession>
<proteinExistence type="predicted"/>
<keyword evidence="3" id="KW-1185">Reference proteome</keyword>
<evidence type="ECO:0000313" key="3">
    <source>
        <dbReference type="Proteomes" id="UP001066276"/>
    </source>
</evidence>
<dbReference type="AlphaFoldDB" id="A0AAV7THB4"/>
<protein>
    <submittedName>
        <fullName evidence="2">Uncharacterized protein</fullName>
    </submittedName>
</protein>
<reference evidence="2" key="1">
    <citation type="journal article" date="2022" name="bioRxiv">
        <title>Sequencing and chromosome-scale assembly of the giantPleurodeles waltlgenome.</title>
        <authorList>
            <person name="Brown T."/>
            <person name="Elewa A."/>
            <person name="Iarovenko S."/>
            <person name="Subramanian E."/>
            <person name="Araus A.J."/>
            <person name="Petzold A."/>
            <person name="Susuki M."/>
            <person name="Suzuki K.-i.T."/>
            <person name="Hayashi T."/>
            <person name="Toyoda A."/>
            <person name="Oliveira C."/>
            <person name="Osipova E."/>
            <person name="Leigh N.D."/>
            <person name="Simon A."/>
            <person name="Yun M.H."/>
        </authorList>
    </citation>
    <scope>NUCLEOTIDE SEQUENCE</scope>
    <source>
        <strain evidence="2">20211129_DDA</strain>
        <tissue evidence="2">Liver</tissue>
    </source>
</reference>
<gene>
    <name evidence="2" type="ORF">NDU88_001272</name>
</gene>
<comment type="caution">
    <text evidence="2">The sequence shown here is derived from an EMBL/GenBank/DDBJ whole genome shotgun (WGS) entry which is preliminary data.</text>
</comment>
<dbReference type="EMBL" id="JANPWB010000006">
    <property type="protein sequence ID" value="KAJ1175987.1"/>
    <property type="molecule type" value="Genomic_DNA"/>
</dbReference>
<sequence>MKRVPPVEPEDGTDIHPRTKSEHDHEDVEASDLGIEEENWPEEWWSLTMLDNAPMLATTVATAPKAKRGADSDLTRASADAPQPLVKHLPQEHSAKFTELLDAVTIIKTVMEPKLDCLIIDVGLL</sequence>
<organism evidence="2 3">
    <name type="scientific">Pleurodeles waltl</name>
    <name type="common">Iberian ribbed newt</name>
    <dbReference type="NCBI Taxonomy" id="8319"/>
    <lineage>
        <taxon>Eukaryota</taxon>
        <taxon>Metazoa</taxon>
        <taxon>Chordata</taxon>
        <taxon>Craniata</taxon>
        <taxon>Vertebrata</taxon>
        <taxon>Euteleostomi</taxon>
        <taxon>Amphibia</taxon>
        <taxon>Batrachia</taxon>
        <taxon>Caudata</taxon>
        <taxon>Salamandroidea</taxon>
        <taxon>Salamandridae</taxon>
        <taxon>Pleurodelinae</taxon>
        <taxon>Pleurodeles</taxon>
    </lineage>
</organism>
<evidence type="ECO:0000313" key="2">
    <source>
        <dbReference type="EMBL" id="KAJ1175987.1"/>
    </source>
</evidence>
<evidence type="ECO:0000256" key="1">
    <source>
        <dbReference type="SAM" id="MobiDB-lite"/>
    </source>
</evidence>
<name>A0AAV7THB4_PLEWA</name>